<evidence type="ECO:0000256" key="1">
    <source>
        <dbReference type="SAM" id="MobiDB-lite"/>
    </source>
</evidence>
<protein>
    <recommendedName>
        <fullName evidence="3">Phage replisome organiser N-terminal domain-containing protein</fullName>
    </recommendedName>
</protein>
<dbReference type="EMBL" id="LAZR01039205">
    <property type="protein sequence ID" value="KKL17578.1"/>
    <property type="molecule type" value="Genomic_DNA"/>
</dbReference>
<evidence type="ECO:0000313" key="2">
    <source>
        <dbReference type="EMBL" id="KKL17578.1"/>
    </source>
</evidence>
<proteinExistence type="predicted"/>
<accession>A0A0F9E0D6</accession>
<name>A0A0F9E0D6_9ZZZZ</name>
<sequence length="233" mass="27098">MARGRMISKEISLDEKVNALSDDTARLIFTWLIPHLDREGRIYGEARVIKSIVIPRLNHSEQKVEKYLKECEEMKLILRYSVNGNQYISAPHFEKHQTGLRKDKEAQSKIPPNSTDLGRSKDEVSRTKSPPKIKFKSKLKIKSNKESNTKKVYGEFKNVLLTDQDYKKLTDKFGETKAKTLIEKLSEGIKRKGYKYKDFYLTVPDWQRRDNPGGEQSGQQRREIDYVGTKKKS</sequence>
<dbReference type="AlphaFoldDB" id="A0A0F9E0D6"/>
<feature type="region of interest" description="Disordered" evidence="1">
    <location>
        <begin position="205"/>
        <end position="233"/>
    </location>
</feature>
<feature type="compositionally biased region" description="Basic and acidic residues" evidence="1">
    <location>
        <begin position="93"/>
        <end position="107"/>
    </location>
</feature>
<comment type="caution">
    <text evidence="2">The sequence shown here is derived from an EMBL/GenBank/DDBJ whole genome shotgun (WGS) entry which is preliminary data.</text>
</comment>
<feature type="region of interest" description="Disordered" evidence="1">
    <location>
        <begin position="93"/>
        <end position="131"/>
    </location>
</feature>
<evidence type="ECO:0008006" key="3">
    <source>
        <dbReference type="Google" id="ProtNLM"/>
    </source>
</evidence>
<gene>
    <name evidence="2" type="ORF">LCGC14_2484160</name>
</gene>
<reference evidence="2" key="1">
    <citation type="journal article" date="2015" name="Nature">
        <title>Complex archaea that bridge the gap between prokaryotes and eukaryotes.</title>
        <authorList>
            <person name="Spang A."/>
            <person name="Saw J.H."/>
            <person name="Jorgensen S.L."/>
            <person name="Zaremba-Niedzwiedzka K."/>
            <person name="Martijn J."/>
            <person name="Lind A.E."/>
            <person name="van Eijk R."/>
            <person name="Schleper C."/>
            <person name="Guy L."/>
            <person name="Ettema T.J."/>
        </authorList>
    </citation>
    <scope>NUCLEOTIDE SEQUENCE</scope>
</reference>
<organism evidence="2">
    <name type="scientific">marine sediment metagenome</name>
    <dbReference type="NCBI Taxonomy" id="412755"/>
    <lineage>
        <taxon>unclassified sequences</taxon>
        <taxon>metagenomes</taxon>
        <taxon>ecological metagenomes</taxon>
    </lineage>
</organism>